<sequence length="397" mass="41787">MTNSLAANRQSAAMGSGVGPLLDPFPNVERIAVLRGGGLGDLMFAYPALSALSAAYPEASITLLGVPLHAELLRNRPGPVAEVEVLPYASGVRPGLEDGKATADFFSSMRSRSFDLAVQIHGGGRNSNPFLLKLGARHTVGTRTPDAVQLERSAPYVYYQNEFLRSLEVVGLAGAAPVCLEPQLTVTEEETAAGQRITGAGTRPLLVIHPGATDPRRRWPASSFARVAAWAARDGSDVVIVGDDGDAPLAAEIVRLAGGHHRDGHHAGVQPGTEVPGIRSLAGQLSLSELTGVLSVATVVIGNDSGPRHLAQAVGTPTVGIFWVGNVINAGAMGRVLHRVHLAWATNCPVCGVDVTQVGWTAERCEHDDSFVQQIQPDAIYDDVRDLTATTPLLRGR</sequence>
<evidence type="ECO:0000256" key="2">
    <source>
        <dbReference type="ARBA" id="ARBA00022679"/>
    </source>
</evidence>
<reference evidence="3 4" key="1">
    <citation type="journal article" date="2019" name="Int. J. Syst. Evol. Microbiol.">
        <title>The Global Catalogue of Microorganisms (GCM) 10K type strain sequencing project: providing services to taxonomists for standard genome sequencing and annotation.</title>
        <authorList>
            <consortium name="The Broad Institute Genomics Platform"/>
            <consortium name="The Broad Institute Genome Sequencing Center for Infectious Disease"/>
            <person name="Wu L."/>
            <person name="Ma J."/>
        </authorList>
    </citation>
    <scope>NUCLEOTIDE SEQUENCE [LARGE SCALE GENOMIC DNA]</scope>
    <source>
        <strain evidence="3 4">JCM 14917</strain>
    </source>
</reference>
<organism evidence="3 4">
    <name type="scientific">Arthrobacter parietis</name>
    <dbReference type="NCBI Taxonomy" id="271434"/>
    <lineage>
        <taxon>Bacteria</taxon>
        <taxon>Bacillati</taxon>
        <taxon>Actinomycetota</taxon>
        <taxon>Actinomycetes</taxon>
        <taxon>Micrococcales</taxon>
        <taxon>Micrococcaceae</taxon>
        <taxon>Arthrobacter</taxon>
    </lineage>
</organism>
<evidence type="ECO:0000313" key="3">
    <source>
        <dbReference type="EMBL" id="GAA2177476.1"/>
    </source>
</evidence>
<accession>A0ABN3B105</accession>
<dbReference type="Proteomes" id="UP001500974">
    <property type="component" value="Unassembled WGS sequence"/>
</dbReference>
<dbReference type="Gene3D" id="3.40.50.2000">
    <property type="entry name" value="Glycogen Phosphorylase B"/>
    <property type="match status" value="2"/>
</dbReference>
<dbReference type="RefSeq" id="WP_346028677.1">
    <property type="nucleotide sequence ID" value="NZ_BAAAON010000003.1"/>
</dbReference>
<dbReference type="InterPro" id="IPR051199">
    <property type="entry name" value="LPS_LOS_Heptosyltrfase"/>
</dbReference>
<dbReference type="SUPFAM" id="SSF53756">
    <property type="entry name" value="UDP-Glycosyltransferase/glycogen phosphorylase"/>
    <property type="match status" value="1"/>
</dbReference>
<dbReference type="PANTHER" id="PTHR30160:SF1">
    <property type="entry name" value="LIPOPOLYSACCHARIDE 1,2-N-ACETYLGLUCOSAMINETRANSFERASE-RELATED"/>
    <property type="match status" value="1"/>
</dbReference>
<keyword evidence="2" id="KW-0808">Transferase</keyword>
<dbReference type="Pfam" id="PF01075">
    <property type="entry name" value="Glyco_transf_9"/>
    <property type="match status" value="1"/>
</dbReference>
<dbReference type="CDD" id="cd03789">
    <property type="entry name" value="GT9_LPS_heptosyltransferase"/>
    <property type="match status" value="1"/>
</dbReference>
<keyword evidence="4" id="KW-1185">Reference proteome</keyword>
<evidence type="ECO:0008006" key="5">
    <source>
        <dbReference type="Google" id="ProtNLM"/>
    </source>
</evidence>
<keyword evidence="1" id="KW-0328">Glycosyltransferase</keyword>
<evidence type="ECO:0000313" key="4">
    <source>
        <dbReference type="Proteomes" id="UP001500974"/>
    </source>
</evidence>
<gene>
    <name evidence="3" type="ORF">GCM10009784_28310</name>
</gene>
<dbReference type="PANTHER" id="PTHR30160">
    <property type="entry name" value="TETRAACYLDISACCHARIDE 4'-KINASE-RELATED"/>
    <property type="match status" value="1"/>
</dbReference>
<dbReference type="InterPro" id="IPR002201">
    <property type="entry name" value="Glyco_trans_9"/>
</dbReference>
<evidence type="ECO:0000256" key="1">
    <source>
        <dbReference type="ARBA" id="ARBA00022676"/>
    </source>
</evidence>
<proteinExistence type="predicted"/>
<protein>
    <recommendedName>
        <fullName evidence="5">Glycosyl transferase</fullName>
    </recommendedName>
</protein>
<comment type="caution">
    <text evidence="3">The sequence shown here is derived from an EMBL/GenBank/DDBJ whole genome shotgun (WGS) entry which is preliminary data.</text>
</comment>
<dbReference type="EMBL" id="BAAAON010000003">
    <property type="protein sequence ID" value="GAA2177476.1"/>
    <property type="molecule type" value="Genomic_DNA"/>
</dbReference>
<name>A0ABN3B105_9MICC</name>